<evidence type="ECO:0000256" key="16">
    <source>
        <dbReference type="ARBA" id="ARBA00030024"/>
    </source>
</evidence>
<dbReference type="Gene3D" id="1.10.490.10">
    <property type="entry name" value="Globins"/>
    <property type="match status" value="1"/>
</dbReference>
<evidence type="ECO:0000256" key="9">
    <source>
        <dbReference type="ARBA" id="ARBA00022630"/>
    </source>
</evidence>
<protein>
    <recommendedName>
        <fullName evidence="6">Flavohemoprotein</fullName>
        <ecNumber evidence="5">1.14.12.17</ecNumber>
    </recommendedName>
    <alternativeName>
        <fullName evidence="17">Flavohemoglobin</fullName>
    </alternativeName>
    <alternativeName>
        <fullName evidence="16">Hemoglobin-like protein</fullName>
    </alternativeName>
    <alternativeName>
        <fullName evidence="18">Nitric oxide dioxygenase</fullName>
    </alternativeName>
</protein>
<feature type="domain" description="FAD-binding FR-type" evidence="23">
    <location>
        <begin position="151"/>
        <end position="260"/>
    </location>
</feature>
<dbReference type="Gene3D" id="3.40.50.80">
    <property type="entry name" value="Nucleotide-binding domain of ferredoxin-NADP reductase (FNR) module"/>
    <property type="match status" value="1"/>
</dbReference>
<evidence type="ECO:0000256" key="13">
    <source>
        <dbReference type="ARBA" id="ARBA00023002"/>
    </source>
</evidence>
<dbReference type="GO" id="GO:0071949">
    <property type="term" value="F:FAD binding"/>
    <property type="evidence" value="ECO:0007669"/>
    <property type="project" value="TreeGrafter"/>
</dbReference>
<dbReference type="InterPro" id="IPR012292">
    <property type="entry name" value="Globin/Proto"/>
</dbReference>
<dbReference type="EMBL" id="OBMQ01000004">
    <property type="protein sequence ID" value="SOC05428.1"/>
    <property type="molecule type" value="Genomic_DNA"/>
</dbReference>
<dbReference type="GO" id="GO:0020037">
    <property type="term" value="F:heme binding"/>
    <property type="evidence" value="ECO:0007669"/>
    <property type="project" value="InterPro"/>
</dbReference>
<dbReference type="SUPFAM" id="SSF52343">
    <property type="entry name" value="Ferredoxin reductase-like, C-terminal NADP-linked domain"/>
    <property type="match status" value="1"/>
</dbReference>
<dbReference type="Proteomes" id="UP000219636">
    <property type="component" value="Unassembled WGS sequence"/>
</dbReference>
<evidence type="ECO:0000256" key="19">
    <source>
        <dbReference type="ARBA" id="ARBA00048649"/>
    </source>
</evidence>
<dbReference type="GO" id="GO:0008941">
    <property type="term" value="F:nitric oxide dioxygenase NAD(P)H activity"/>
    <property type="evidence" value="ECO:0007669"/>
    <property type="project" value="UniProtKB-EC"/>
</dbReference>
<reference evidence="25" key="1">
    <citation type="submission" date="2017-08" db="EMBL/GenBank/DDBJ databases">
        <authorList>
            <person name="Varghese N."/>
            <person name="Submissions S."/>
        </authorList>
    </citation>
    <scope>NUCLEOTIDE SEQUENCE [LARGE SCALE GENOMIC DNA]</scope>
    <source>
        <strain evidence="25">JC22</strain>
    </source>
</reference>
<comment type="cofactor">
    <cofactor evidence="2">
        <name>FAD</name>
        <dbReference type="ChEBI" id="CHEBI:57692"/>
    </cofactor>
</comment>
<evidence type="ECO:0000256" key="5">
    <source>
        <dbReference type="ARBA" id="ARBA00012229"/>
    </source>
</evidence>
<evidence type="ECO:0000256" key="8">
    <source>
        <dbReference type="ARBA" id="ARBA00022621"/>
    </source>
</evidence>
<proteinExistence type="inferred from homology"/>
<dbReference type="InterPro" id="IPR009050">
    <property type="entry name" value="Globin-like_sf"/>
</dbReference>
<dbReference type="AlphaFoldDB" id="A0A285SCW3"/>
<dbReference type="SUPFAM" id="SSF63380">
    <property type="entry name" value="Riboflavin synthase domain-like"/>
    <property type="match status" value="1"/>
</dbReference>
<dbReference type="RefSeq" id="WP_097073029.1">
    <property type="nucleotide sequence ID" value="NZ_OBMQ01000004.1"/>
</dbReference>
<dbReference type="GO" id="GO:0019825">
    <property type="term" value="F:oxygen binding"/>
    <property type="evidence" value="ECO:0007669"/>
    <property type="project" value="InterPro"/>
</dbReference>
<evidence type="ECO:0000256" key="15">
    <source>
        <dbReference type="ARBA" id="ARBA00023027"/>
    </source>
</evidence>
<dbReference type="PANTHER" id="PTHR43396:SF3">
    <property type="entry name" value="FLAVOHEMOPROTEIN"/>
    <property type="match status" value="1"/>
</dbReference>
<keyword evidence="15" id="KW-0520">NAD</keyword>
<keyword evidence="21" id="KW-0813">Transport</keyword>
<comment type="similarity">
    <text evidence="3">In the C-terminal section; belongs to the flavoprotein pyridine nucleotide cytochrome reductase family.</text>
</comment>
<dbReference type="FunFam" id="2.40.30.10:FF:000034">
    <property type="entry name" value="Flavohemoprotein"/>
    <property type="match status" value="1"/>
</dbReference>
<evidence type="ECO:0000256" key="7">
    <source>
        <dbReference type="ARBA" id="ARBA00022617"/>
    </source>
</evidence>
<evidence type="ECO:0000256" key="21">
    <source>
        <dbReference type="RuleBase" id="RU000356"/>
    </source>
</evidence>
<dbReference type="PANTHER" id="PTHR43396">
    <property type="entry name" value="FLAVOHEMOPROTEIN"/>
    <property type="match status" value="1"/>
</dbReference>
<dbReference type="Gene3D" id="2.40.30.10">
    <property type="entry name" value="Translation factors"/>
    <property type="match status" value="1"/>
</dbReference>
<evidence type="ECO:0000256" key="11">
    <source>
        <dbReference type="ARBA" id="ARBA00022827"/>
    </source>
</evidence>
<dbReference type="GO" id="GO:0046210">
    <property type="term" value="P:nitric oxide catabolic process"/>
    <property type="evidence" value="ECO:0007669"/>
    <property type="project" value="TreeGrafter"/>
</dbReference>
<evidence type="ECO:0000256" key="14">
    <source>
        <dbReference type="ARBA" id="ARBA00023004"/>
    </source>
</evidence>
<evidence type="ECO:0000256" key="1">
    <source>
        <dbReference type="ARBA" id="ARBA00001970"/>
    </source>
</evidence>
<dbReference type="CDD" id="cd06184">
    <property type="entry name" value="flavohem_like_fad_nad_binding"/>
    <property type="match status" value="1"/>
</dbReference>
<keyword evidence="9" id="KW-0285">Flavoprotein</keyword>
<dbReference type="InterPro" id="IPR039261">
    <property type="entry name" value="FNR_nucleotide-bd"/>
</dbReference>
<name>A0A285SCW3_9BACL</name>
<evidence type="ECO:0000313" key="24">
    <source>
        <dbReference type="EMBL" id="SOC05428.1"/>
    </source>
</evidence>
<evidence type="ECO:0000256" key="2">
    <source>
        <dbReference type="ARBA" id="ARBA00001974"/>
    </source>
</evidence>
<evidence type="ECO:0000259" key="23">
    <source>
        <dbReference type="PROSITE" id="PS51384"/>
    </source>
</evidence>
<dbReference type="PRINTS" id="PR00409">
    <property type="entry name" value="PHDIOXRDTASE"/>
</dbReference>
<keyword evidence="12" id="KW-0521">NADP</keyword>
<comment type="catalytic activity">
    <reaction evidence="20">
        <text>2 nitric oxide + NADPH + 2 O2 = 2 nitrate + NADP(+) + H(+)</text>
        <dbReference type="Rhea" id="RHEA:19465"/>
        <dbReference type="ChEBI" id="CHEBI:15378"/>
        <dbReference type="ChEBI" id="CHEBI:15379"/>
        <dbReference type="ChEBI" id="CHEBI:16480"/>
        <dbReference type="ChEBI" id="CHEBI:17632"/>
        <dbReference type="ChEBI" id="CHEBI:57783"/>
        <dbReference type="ChEBI" id="CHEBI:58349"/>
        <dbReference type="EC" id="1.14.12.17"/>
    </reaction>
</comment>
<dbReference type="PROSITE" id="PS51384">
    <property type="entry name" value="FAD_FR"/>
    <property type="match status" value="1"/>
</dbReference>
<evidence type="ECO:0000256" key="6">
    <source>
        <dbReference type="ARBA" id="ARBA00014637"/>
    </source>
</evidence>
<evidence type="ECO:0000256" key="3">
    <source>
        <dbReference type="ARBA" id="ARBA00006401"/>
    </source>
</evidence>
<dbReference type="GO" id="GO:0046872">
    <property type="term" value="F:metal ion binding"/>
    <property type="evidence" value="ECO:0007669"/>
    <property type="project" value="UniProtKB-KW"/>
</dbReference>
<comment type="similarity">
    <text evidence="4">Belongs to the globin family. Two-domain flavohemoproteins subfamily.</text>
</comment>
<evidence type="ECO:0000256" key="10">
    <source>
        <dbReference type="ARBA" id="ARBA00022723"/>
    </source>
</evidence>
<dbReference type="OrthoDB" id="9801223at2"/>
<keyword evidence="13" id="KW-0560">Oxidoreductase</keyword>
<evidence type="ECO:0000259" key="22">
    <source>
        <dbReference type="PROSITE" id="PS01033"/>
    </source>
</evidence>
<dbReference type="FunFam" id="1.10.490.10:FF:000003">
    <property type="entry name" value="Flavohemoprotein"/>
    <property type="match status" value="1"/>
</dbReference>
<comment type="cofactor">
    <cofactor evidence="1">
        <name>heme b</name>
        <dbReference type="ChEBI" id="CHEBI:60344"/>
    </cofactor>
</comment>
<keyword evidence="8 21" id="KW-0561">Oxygen transport</keyword>
<dbReference type="Pfam" id="PF00970">
    <property type="entry name" value="FAD_binding_6"/>
    <property type="match status" value="1"/>
</dbReference>
<sequence length="389" mass="43230">MLSQQTIDIIKSTVPVLEQHGVTITKTFYKNMLSENPQLLNYFNHANQQQGRQQTALANSVYAAAAHIDNLEAIVPAVMLIAHKHRALGILPEHYPIVGANLLRAIKEVLGDAATDDIINAWAEAYGVIADVFISVEEDLYQKAEANGGWRLFKPFKVAKKVVENEEITSFYLAPEDGQALPEFVPGQYITVRVKPTGSEYFANRHYTVSQPSNNNEYRISVKREDENSPAGVVSTFLHNEINEGDTVELSAPAGEFTLVDNNNPVLFVSGGIGVTPLNTMLQTMELGRNVTFYQSARNEKSVAFKEQIEKKIEELNGTYRIHYSDAQGYVTKEDLAPYIQPNTEVYVCGPAPFMESVISIAKELNVATENIHFEFFGPLMTVNALQNA</sequence>
<keyword evidence="14" id="KW-0408">Iron</keyword>
<evidence type="ECO:0000313" key="25">
    <source>
        <dbReference type="Proteomes" id="UP000219636"/>
    </source>
</evidence>
<evidence type="ECO:0000256" key="20">
    <source>
        <dbReference type="ARBA" id="ARBA00049433"/>
    </source>
</evidence>
<dbReference type="Pfam" id="PF00042">
    <property type="entry name" value="Globin"/>
    <property type="match status" value="1"/>
</dbReference>
<accession>A0A285SCW3</accession>
<dbReference type="InterPro" id="IPR017938">
    <property type="entry name" value="Riboflavin_synthase-like_b-brl"/>
</dbReference>
<dbReference type="PROSITE" id="PS01033">
    <property type="entry name" value="GLOBIN"/>
    <property type="match status" value="1"/>
</dbReference>
<dbReference type="Pfam" id="PF00175">
    <property type="entry name" value="NAD_binding_1"/>
    <property type="match status" value="1"/>
</dbReference>
<dbReference type="GO" id="GO:0005344">
    <property type="term" value="F:oxygen carrier activity"/>
    <property type="evidence" value="ECO:0007669"/>
    <property type="project" value="UniProtKB-KW"/>
</dbReference>
<keyword evidence="11" id="KW-0274">FAD</keyword>
<dbReference type="SUPFAM" id="SSF46458">
    <property type="entry name" value="Globin-like"/>
    <property type="match status" value="1"/>
</dbReference>
<feature type="domain" description="Globin" evidence="22">
    <location>
        <begin position="1"/>
        <end position="138"/>
    </location>
</feature>
<dbReference type="InterPro" id="IPR001433">
    <property type="entry name" value="OxRdtase_FAD/NAD-bd"/>
</dbReference>
<evidence type="ECO:0000256" key="18">
    <source>
        <dbReference type="ARBA" id="ARBA00033187"/>
    </source>
</evidence>
<keyword evidence="10" id="KW-0479">Metal-binding</keyword>
<keyword evidence="7 21" id="KW-0349">Heme</keyword>
<dbReference type="NCBIfam" id="NF009805">
    <property type="entry name" value="PRK13289.1"/>
    <property type="match status" value="1"/>
</dbReference>
<comment type="catalytic activity">
    <reaction evidence="19">
        <text>2 nitric oxide + NADH + 2 O2 = 2 nitrate + NAD(+) + H(+)</text>
        <dbReference type="Rhea" id="RHEA:19469"/>
        <dbReference type="ChEBI" id="CHEBI:15378"/>
        <dbReference type="ChEBI" id="CHEBI:15379"/>
        <dbReference type="ChEBI" id="CHEBI:16480"/>
        <dbReference type="ChEBI" id="CHEBI:17632"/>
        <dbReference type="ChEBI" id="CHEBI:57540"/>
        <dbReference type="ChEBI" id="CHEBI:57945"/>
        <dbReference type="EC" id="1.14.12.17"/>
    </reaction>
</comment>
<dbReference type="CDD" id="cd14777">
    <property type="entry name" value="Yhb1-globin-like"/>
    <property type="match status" value="1"/>
</dbReference>
<evidence type="ECO:0000256" key="17">
    <source>
        <dbReference type="ARBA" id="ARBA00030929"/>
    </source>
</evidence>
<keyword evidence="25" id="KW-1185">Reference proteome</keyword>
<dbReference type="InterPro" id="IPR008333">
    <property type="entry name" value="Cbr1-like_FAD-bd_dom"/>
</dbReference>
<evidence type="ECO:0000256" key="12">
    <source>
        <dbReference type="ARBA" id="ARBA00022857"/>
    </source>
</evidence>
<keyword evidence="24" id="KW-0223">Dioxygenase</keyword>
<dbReference type="InterPro" id="IPR000971">
    <property type="entry name" value="Globin"/>
</dbReference>
<evidence type="ECO:0000256" key="4">
    <source>
        <dbReference type="ARBA" id="ARBA00008414"/>
    </source>
</evidence>
<dbReference type="GO" id="GO:0071500">
    <property type="term" value="P:cellular response to nitrosative stress"/>
    <property type="evidence" value="ECO:0007669"/>
    <property type="project" value="TreeGrafter"/>
</dbReference>
<organism evidence="24 25">
    <name type="scientific">Ureibacillus xyleni</name>
    <dbReference type="NCBI Taxonomy" id="614648"/>
    <lineage>
        <taxon>Bacteria</taxon>
        <taxon>Bacillati</taxon>
        <taxon>Bacillota</taxon>
        <taxon>Bacilli</taxon>
        <taxon>Bacillales</taxon>
        <taxon>Caryophanaceae</taxon>
        <taxon>Ureibacillus</taxon>
    </lineage>
</organism>
<dbReference type="InterPro" id="IPR017927">
    <property type="entry name" value="FAD-bd_FR_type"/>
</dbReference>
<dbReference type="EC" id="1.14.12.17" evidence="5"/>
<gene>
    <name evidence="24" type="ORF">SAMN05880501_10460</name>
</gene>